<keyword evidence="4" id="KW-0121">Carboxypeptidase</keyword>
<dbReference type="Gene3D" id="3.40.710.10">
    <property type="entry name" value="DD-peptidase/beta-lactamase superfamily"/>
    <property type="match status" value="1"/>
</dbReference>
<protein>
    <recommendedName>
        <fullName evidence="10">peptidoglycan glycosyltransferase</fullName>
        <ecNumber evidence="10">2.4.99.28</ecNumber>
    </recommendedName>
</protein>
<evidence type="ECO:0000259" key="15">
    <source>
        <dbReference type="Pfam" id="PF00912"/>
    </source>
</evidence>
<keyword evidence="6 16" id="KW-0328">Glycosyltransferase</keyword>
<keyword evidence="13" id="KW-0812">Transmembrane</keyword>
<comment type="pathway">
    <text evidence="1">Cell wall biogenesis; peptidoglycan biosynthesis.</text>
</comment>
<dbReference type="PANTHER" id="PTHR32282:SF33">
    <property type="entry name" value="PEPTIDOGLYCAN GLYCOSYLTRANSFERASE"/>
    <property type="match status" value="1"/>
</dbReference>
<dbReference type="InterPro" id="IPR050396">
    <property type="entry name" value="Glycosyltr_51/Transpeptidase"/>
</dbReference>
<reference evidence="17" key="1">
    <citation type="journal article" date="2019" name="Int. J. Syst. Evol. Microbiol.">
        <title>The Global Catalogue of Microorganisms (GCM) 10K type strain sequencing project: providing services to taxonomists for standard genome sequencing and annotation.</title>
        <authorList>
            <consortium name="The Broad Institute Genomics Platform"/>
            <consortium name="The Broad Institute Genome Sequencing Center for Infectious Disease"/>
            <person name="Wu L."/>
            <person name="Ma J."/>
        </authorList>
    </citation>
    <scope>NUCLEOTIDE SEQUENCE [LARGE SCALE GENOMIC DNA]</scope>
    <source>
        <strain evidence="17">NBRC 103632</strain>
    </source>
</reference>
<keyword evidence="5" id="KW-0645">Protease</keyword>
<evidence type="ECO:0000256" key="13">
    <source>
        <dbReference type="SAM" id="Phobius"/>
    </source>
</evidence>
<comment type="similarity">
    <text evidence="3">In the N-terminal section; belongs to the glycosyltransferase 51 family.</text>
</comment>
<evidence type="ECO:0000256" key="8">
    <source>
        <dbReference type="ARBA" id="ARBA00022801"/>
    </source>
</evidence>
<evidence type="ECO:0000256" key="7">
    <source>
        <dbReference type="ARBA" id="ARBA00022679"/>
    </source>
</evidence>
<dbReference type="RefSeq" id="WP_066525864.1">
    <property type="nucleotide sequence ID" value="NZ_JBHSFZ010000030.1"/>
</dbReference>
<evidence type="ECO:0000256" key="4">
    <source>
        <dbReference type="ARBA" id="ARBA00022645"/>
    </source>
</evidence>
<dbReference type="InterPro" id="IPR001460">
    <property type="entry name" value="PCN-bd_Tpept"/>
</dbReference>
<dbReference type="EMBL" id="JBHSFZ010000030">
    <property type="protein sequence ID" value="MFC4595357.1"/>
    <property type="molecule type" value="Genomic_DNA"/>
</dbReference>
<gene>
    <name evidence="16" type="ORF">ACFO3E_14310</name>
</gene>
<evidence type="ECO:0000259" key="14">
    <source>
        <dbReference type="Pfam" id="PF00905"/>
    </source>
</evidence>
<dbReference type="Proteomes" id="UP001595957">
    <property type="component" value="Unassembled WGS sequence"/>
</dbReference>
<comment type="catalytic activity">
    <reaction evidence="11">
        <text>[GlcNAc-(1-&gt;4)-Mur2Ac(oyl-L-Ala-gamma-D-Glu-L-Lys-D-Ala-D-Ala)](n)-di-trans,octa-cis-undecaprenyl diphosphate + beta-D-GlcNAc-(1-&gt;4)-Mur2Ac(oyl-L-Ala-gamma-D-Glu-L-Lys-D-Ala-D-Ala)-di-trans,octa-cis-undecaprenyl diphosphate = [GlcNAc-(1-&gt;4)-Mur2Ac(oyl-L-Ala-gamma-D-Glu-L-Lys-D-Ala-D-Ala)](n+1)-di-trans,octa-cis-undecaprenyl diphosphate + di-trans,octa-cis-undecaprenyl diphosphate + H(+)</text>
        <dbReference type="Rhea" id="RHEA:23708"/>
        <dbReference type="Rhea" id="RHEA-COMP:9602"/>
        <dbReference type="Rhea" id="RHEA-COMP:9603"/>
        <dbReference type="ChEBI" id="CHEBI:15378"/>
        <dbReference type="ChEBI" id="CHEBI:58405"/>
        <dbReference type="ChEBI" id="CHEBI:60033"/>
        <dbReference type="ChEBI" id="CHEBI:78435"/>
        <dbReference type="EC" id="2.4.99.28"/>
    </reaction>
</comment>
<comment type="caution">
    <text evidence="16">The sequence shown here is derived from an EMBL/GenBank/DDBJ whole genome shotgun (WGS) entry which is preliminary data.</text>
</comment>
<dbReference type="InterPro" id="IPR023346">
    <property type="entry name" value="Lysozyme-like_dom_sf"/>
</dbReference>
<comment type="similarity">
    <text evidence="2">In the C-terminal section; belongs to the transpeptidase family.</text>
</comment>
<feature type="compositionally biased region" description="Acidic residues" evidence="12">
    <location>
        <begin position="646"/>
        <end position="657"/>
    </location>
</feature>
<evidence type="ECO:0000256" key="1">
    <source>
        <dbReference type="ARBA" id="ARBA00004752"/>
    </source>
</evidence>
<sequence>MARSGKSKGTPGRARLWLVRAVKFGLVATLGGLFAIVVAVVIAYQSLPSYESLKSSPNGQMIRVHAADGSVIVSLGPSFGRWLAYDQIPNVMVDAMISTEDKRFYLHPGVDPIGMARATWVALENRGKGRRWQGASTITQQVTRNIFLNNSYSWGRKVREMILALALERKFSKRQILELYLNKVYFGGGAYGIDAASRKFFGHSATTLRLPEAAIIAGLVKAPSSYSPTADAEAAIGRAGVVLQLMQENGAISAAERASIDLNDVKMAPEPPQNSVRYFTDWALPQLDVLVDEPNEPLEVYTTIDLGMQKAATAAIQANVPAGAQGALVSVDRDGAVRAMVGGLDYVTSNYNRATTATRQPGSAWKIFVYMAALEAGYTPDTRVTDKPVTINGWSPRNSSGRYSGDIDIRTAFAYSINTVAAQLGVEVGFPTVADMARRFGITTPINTHPSMVLGTSDVRLIDMTRAFASIARKGVAVTPYGITKVTTADGRLLYQHQDDTSRVLVAPWVAAGMTDLMQTAVSTGTGKAAQIGRPVAGKTGTTSSNKDGWFLGFSSGITTGVWMGRDDARAVGVLQGGRAPAHAFADYMKVAVSRRPVEQFETQVTLPEWQLEPDEEAYYGQPDNRTGGGMMVDENGLPISQDQQQDQEDPEQDEQPIEQAPAARTMPPRLDQQWIDQVLGRDRQRSAPH</sequence>
<feature type="compositionally biased region" description="Basic and acidic residues" evidence="12">
    <location>
        <begin position="680"/>
        <end position="690"/>
    </location>
</feature>
<feature type="transmembrane region" description="Helical" evidence="13">
    <location>
        <begin position="21"/>
        <end position="44"/>
    </location>
</feature>
<evidence type="ECO:0000256" key="3">
    <source>
        <dbReference type="ARBA" id="ARBA00007739"/>
    </source>
</evidence>
<keyword evidence="13" id="KW-1133">Transmembrane helix</keyword>
<keyword evidence="9" id="KW-0511">Multifunctional enzyme</keyword>
<dbReference type="InterPro" id="IPR001264">
    <property type="entry name" value="Glyco_trans_51"/>
</dbReference>
<dbReference type="PANTHER" id="PTHR32282">
    <property type="entry name" value="BINDING PROTEIN TRANSPEPTIDASE, PUTATIVE-RELATED"/>
    <property type="match status" value="1"/>
</dbReference>
<organism evidence="16 17">
    <name type="scientific">Sphingobium tyrosinilyticum</name>
    <dbReference type="NCBI Taxonomy" id="2715436"/>
    <lineage>
        <taxon>Bacteria</taxon>
        <taxon>Pseudomonadati</taxon>
        <taxon>Pseudomonadota</taxon>
        <taxon>Alphaproteobacteria</taxon>
        <taxon>Sphingomonadales</taxon>
        <taxon>Sphingomonadaceae</taxon>
        <taxon>Sphingobium</taxon>
    </lineage>
</organism>
<feature type="domain" description="Glycosyl transferase family 51" evidence="15">
    <location>
        <begin position="80"/>
        <end position="247"/>
    </location>
</feature>
<dbReference type="Pfam" id="PF00905">
    <property type="entry name" value="Transpeptidase"/>
    <property type="match status" value="1"/>
</dbReference>
<dbReference type="InterPro" id="IPR036950">
    <property type="entry name" value="PBP_transglycosylase"/>
</dbReference>
<keyword evidence="8" id="KW-0378">Hydrolase</keyword>
<dbReference type="Gene3D" id="1.10.3810.10">
    <property type="entry name" value="Biosynthetic peptidoglycan transglycosylase-like"/>
    <property type="match status" value="1"/>
</dbReference>
<evidence type="ECO:0000256" key="11">
    <source>
        <dbReference type="ARBA" id="ARBA00049902"/>
    </source>
</evidence>
<dbReference type="Pfam" id="PF00912">
    <property type="entry name" value="Transgly"/>
    <property type="match status" value="1"/>
</dbReference>
<evidence type="ECO:0000256" key="9">
    <source>
        <dbReference type="ARBA" id="ARBA00023268"/>
    </source>
</evidence>
<dbReference type="EC" id="2.4.99.28" evidence="10"/>
<evidence type="ECO:0000313" key="17">
    <source>
        <dbReference type="Proteomes" id="UP001595957"/>
    </source>
</evidence>
<feature type="region of interest" description="Disordered" evidence="12">
    <location>
        <begin position="613"/>
        <end position="690"/>
    </location>
</feature>
<evidence type="ECO:0000256" key="12">
    <source>
        <dbReference type="SAM" id="MobiDB-lite"/>
    </source>
</evidence>
<keyword evidence="7 16" id="KW-0808">Transferase</keyword>
<dbReference type="GO" id="GO:0016757">
    <property type="term" value="F:glycosyltransferase activity"/>
    <property type="evidence" value="ECO:0007669"/>
    <property type="project" value="UniProtKB-KW"/>
</dbReference>
<keyword evidence="13" id="KW-0472">Membrane</keyword>
<dbReference type="SUPFAM" id="SSF56601">
    <property type="entry name" value="beta-lactamase/transpeptidase-like"/>
    <property type="match status" value="1"/>
</dbReference>
<feature type="domain" description="Penicillin-binding protein transpeptidase" evidence="14">
    <location>
        <begin position="332"/>
        <end position="554"/>
    </location>
</feature>
<accession>A0ABV9F3D0</accession>
<proteinExistence type="inferred from homology"/>
<evidence type="ECO:0000313" key="16">
    <source>
        <dbReference type="EMBL" id="MFC4595357.1"/>
    </source>
</evidence>
<dbReference type="NCBIfam" id="TIGR02074">
    <property type="entry name" value="PBP_1a_fam"/>
    <property type="match status" value="1"/>
</dbReference>
<dbReference type="SUPFAM" id="SSF53955">
    <property type="entry name" value="Lysozyme-like"/>
    <property type="match status" value="1"/>
</dbReference>
<keyword evidence="17" id="KW-1185">Reference proteome</keyword>
<evidence type="ECO:0000256" key="5">
    <source>
        <dbReference type="ARBA" id="ARBA00022670"/>
    </source>
</evidence>
<evidence type="ECO:0000256" key="6">
    <source>
        <dbReference type="ARBA" id="ARBA00022676"/>
    </source>
</evidence>
<evidence type="ECO:0000256" key="2">
    <source>
        <dbReference type="ARBA" id="ARBA00007090"/>
    </source>
</evidence>
<name>A0ABV9F3D0_9SPHN</name>
<dbReference type="InterPro" id="IPR012338">
    <property type="entry name" value="Beta-lactam/transpept-like"/>
</dbReference>
<evidence type="ECO:0000256" key="10">
    <source>
        <dbReference type="ARBA" id="ARBA00044770"/>
    </source>
</evidence>